<dbReference type="AlphaFoldDB" id="A0A7S9PVB4"/>
<evidence type="ECO:0000256" key="3">
    <source>
        <dbReference type="ARBA" id="ARBA00023163"/>
    </source>
</evidence>
<feature type="domain" description="Bromodomain associated" evidence="6">
    <location>
        <begin position="5"/>
        <end position="83"/>
    </location>
</feature>
<evidence type="ECO:0000313" key="8">
    <source>
        <dbReference type="Proteomes" id="UP000594364"/>
    </source>
</evidence>
<evidence type="ECO:0000256" key="5">
    <source>
        <dbReference type="SAM" id="MobiDB-lite"/>
    </source>
</evidence>
<keyword evidence="4" id="KW-0539">Nucleus</keyword>
<feature type="compositionally biased region" description="Basic and acidic residues" evidence="5">
    <location>
        <begin position="226"/>
        <end position="253"/>
    </location>
</feature>
<organism evidence="7 8">
    <name type="scientific">Epichloe festucae (strain Fl1)</name>
    <dbReference type="NCBI Taxonomy" id="877507"/>
    <lineage>
        <taxon>Eukaryota</taxon>
        <taxon>Fungi</taxon>
        <taxon>Dikarya</taxon>
        <taxon>Ascomycota</taxon>
        <taxon>Pezizomycotina</taxon>
        <taxon>Sordariomycetes</taxon>
        <taxon>Hypocreomycetidae</taxon>
        <taxon>Hypocreales</taxon>
        <taxon>Clavicipitaceae</taxon>
        <taxon>Epichloe</taxon>
    </lineage>
</organism>
<dbReference type="GO" id="GO:0046982">
    <property type="term" value="F:protein heterodimerization activity"/>
    <property type="evidence" value="ECO:0007669"/>
    <property type="project" value="InterPro"/>
</dbReference>
<protein>
    <recommendedName>
        <fullName evidence="6">Bromodomain associated domain-containing protein</fullName>
    </recommendedName>
</protein>
<gene>
    <name evidence="7" type="ORF">C2857_002985</name>
</gene>
<dbReference type="GO" id="GO:0005669">
    <property type="term" value="C:transcription factor TFIID complex"/>
    <property type="evidence" value="ECO:0007669"/>
    <property type="project" value="InterPro"/>
</dbReference>
<comment type="subcellular location">
    <subcellularLocation>
        <location evidence="1">Nucleus</location>
    </subcellularLocation>
</comment>
<dbReference type="OrthoDB" id="5402929at2759"/>
<reference evidence="7 8" key="1">
    <citation type="journal article" date="2018" name="PLoS Genet.">
        <title>Repeat elements organise 3D genome structure and mediate transcription in the filamentous fungus Epichloe festucae.</title>
        <authorList>
            <person name="Winter D.J."/>
            <person name="Ganley A.R.D."/>
            <person name="Young C.A."/>
            <person name="Liachko I."/>
            <person name="Schardl C.L."/>
            <person name="Dupont P.Y."/>
            <person name="Berry D."/>
            <person name="Ram A."/>
            <person name="Scott B."/>
            <person name="Cox M.P."/>
        </authorList>
    </citation>
    <scope>NUCLEOTIDE SEQUENCE [LARGE SCALE GENOMIC DNA]</scope>
    <source>
        <strain evidence="7 8">Fl1</strain>
    </source>
</reference>
<accession>A0A7S9PVB4</accession>
<evidence type="ECO:0000256" key="4">
    <source>
        <dbReference type="ARBA" id="ARBA00023242"/>
    </source>
</evidence>
<dbReference type="PANTHER" id="PTHR46338:SF1">
    <property type="entry name" value="TRANSCRIPTION INITIATION FACTOR TFIID SUBUNIT 8"/>
    <property type="match status" value="1"/>
</dbReference>
<dbReference type="SMART" id="SM00576">
    <property type="entry name" value="BTP"/>
    <property type="match status" value="1"/>
</dbReference>
<dbReference type="EMBL" id="CP031387">
    <property type="protein sequence ID" value="QPG99953.1"/>
    <property type="molecule type" value="Genomic_DNA"/>
</dbReference>
<dbReference type="PANTHER" id="PTHR46338">
    <property type="entry name" value="TRANSCRIPTION INITIATION FACTOR TFIID SUBUNIT 8"/>
    <property type="match status" value="1"/>
</dbReference>
<dbReference type="InterPro" id="IPR006565">
    <property type="entry name" value="BTP"/>
</dbReference>
<evidence type="ECO:0000256" key="1">
    <source>
        <dbReference type="ARBA" id="ARBA00004123"/>
    </source>
</evidence>
<name>A0A7S9PVB4_EPIFF</name>
<keyword evidence="2" id="KW-0805">Transcription regulation</keyword>
<keyword evidence="3" id="KW-0804">Transcription</keyword>
<feature type="compositionally biased region" description="Low complexity" evidence="5">
    <location>
        <begin position="200"/>
        <end position="210"/>
    </location>
</feature>
<proteinExistence type="predicted"/>
<sequence length="277" mass="30442">MTTQPAFFHALLRPSILQILRATGYHSARPSVVDSLTDIAARYLYTLCQSAASHSIHNHGDAGDYTVVDVRMALRDAGALQPEKLATEQEWLGEEDVRGVEEFIEWFSGQRMRELMEMGVGDGDIDATDYLNALKKKHSKTVEESKYSGTVIGKSLDVVAEIQVEGGPVKTISEWIQQRSSLPGESKQTNGTGRHGRGGSPTPSSGLSSGKWTSWQRVWGMSGKSGSKDDGTIGHDAARQDDETMPSVRDHGPEAASLRRSGRKRKRTIFFDELSTY</sequence>
<feature type="region of interest" description="Disordered" evidence="5">
    <location>
        <begin position="179"/>
        <end position="265"/>
    </location>
</feature>
<evidence type="ECO:0000313" key="7">
    <source>
        <dbReference type="EMBL" id="QPG99953.1"/>
    </source>
</evidence>
<dbReference type="Pfam" id="PF07524">
    <property type="entry name" value="Bromo_TP"/>
    <property type="match status" value="1"/>
</dbReference>
<keyword evidence="8" id="KW-1185">Reference proteome</keyword>
<evidence type="ECO:0000259" key="6">
    <source>
        <dbReference type="SMART" id="SM00576"/>
    </source>
</evidence>
<dbReference type="Gene3D" id="1.10.20.10">
    <property type="entry name" value="Histone, subunit A"/>
    <property type="match status" value="1"/>
</dbReference>
<dbReference type="InterPro" id="IPR037818">
    <property type="entry name" value="TAF8"/>
</dbReference>
<dbReference type="Proteomes" id="UP000594364">
    <property type="component" value="Chromosome 3"/>
</dbReference>
<dbReference type="CDD" id="cd00076">
    <property type="entry name" value="HFD_SF"/>
    <property type="match status" value="1"/>
</dbReference>
<feature type="compositionally biased region" description="Polar residues" evidence="5">
    <location>
        <begin position="179"/>
        <end position="190"/>
    </location>
</feature>
<dbReference type="InterPro" id="IPR009072">
    <property type="entry name" value="Histone-fold"/>
</dbReference>
<evidence type="ECO:0000256" key="2">
    <source>
        <dbReference type="ARBA" id="ARBA00023015"/>
    </source>
</evidence>